<dbReference type="InterPro" id="IPR013320">
    <property type="entry name" value="ConA-like_dom_sf"/>
</dbReference>
<dbReference type="RefSeq" id="WP_270005258.1">
    <property type="nucleotide sequence ID" value="NZ_JAPFGC010000002.1"/>
</dbReference>
<dbReference type="Proteomes" id="UP001149142">
    <property type="component" value="Unassembled WGS sequence"/>
</dbReference>
<evidence type="ECO:0000256" key="2">
    <source>
        <dbReference type="ARBA" id="ARBA00023157"/>
    </source>
</evidence>
<dbReference type="EMBL" id="JAPFGC010000002">
    <property type="protein sequence ID" value="MDA0176941.1"/>
    <property type="molecule type" value="Genomic_DNA"/>
</dbReference>
<keyword evidence="6" id="KW-1185">Reference proteome</keyword>
<evidence type="ECO:0000256" key="3">
    <source>
        <dbReference type="SAM" id="SignalP"/>
    </source>
</evidence>
<dbReference type="Pfam" id="PF00629">
    <property type="entry name" value="MAM"/>
    <property type="match status" value="1"/>
</dbReference>
<comment type="caution">
    <text evidence="5">The sequence shown here is derived from an EMBL/GenBank/DDBJ whole genome shotgun (WGS) entry which is preliminary data.</text>
</comment>
<dbReference type="CDD" id="cd06263">
    <property type="entry name" value="MAM"/>
    <property type="match status" value="1"/>
</dbReference>
<name>A0ABT4RYQ2_9FLAO</name>
<keyword evidence="2" id="KW-1015">Disulfide bond</keyword>
<feature type="chain" id="PRO_5045721774" evidence="3">
    <location>
        <begin position="33"/>
        <end position="1786"/>
    </location>
</feature>
<dbReference type="InterPro" id="IPR000998">
    <property type="entry name" value="MAM_dom"/>
</dbReference>
<dbReference type="Gene3D" id="2.60.40.10">
    <property type="entry name" value="Immunoglobulins"/>
    <property type="match status" value="1"/>
</dbReference>
<dbReference type="Pfam" id="PF13385">
    <property type="entry name" value="Laminin_G_3"/>
    <property type="match status" value="1"/>
</dbReference>
<dbReference type="SUPFAM" id="SSF49899">
    <property type="entry name" value="Concanavalin A-like lectins/glucanases"/>
    <property type="match status" value="2"/>
</dbReference>
<feature type="domain" description="MAM" evidence="4">
    <location>
        <begin position="155"/>
        <end position="319"/>
    </location>
</feature>
<dbReference type="NCBIfam" id="NF012200">
    <property type="entry name" value="choice_anch_D"/>
    <property type="match status" value="1"/>
</dbReference>
<proteinExistence type="predicted"/>
<dbReference type="InterPro" id="IPR006558">
    <property type="entry name" value="LamG-like"/>
</dbReference>
<accession>A0ABT4RYQ2</accession>
<feature type="signal peptide" evidence="3">
    <location>
        <begin position="1"/>
        <end position="32"/>
    </location>
</feature>
<evidence type="ECO:0000313" key="6">
    <source>
        <dbReference type="Proteomes" id="UP001149142"/>
    </source>
</evidence>
<protein>
    <submittedName>
        <fullName evidence="5">Choice-of-anchor D domain-containing protein</fullName>
    </submittedName>
</protein>
<dbReference type="Pfam" id="PF26628">
    <property type="entry name" value="DUF8202"/>
    <property type="match status" value="1"/>
</dbReference>
<dbReference type="PROSITE" id="PS50194">
    <property type="entry name" value="FILAMIN_REPEAT"/>
    <property type="match status" value="1"/>
</dbReference>
<dbReference type="PANTHER" id="PTHR23282">
    <property type="entry name" value="APICAL ENDOSOMAL GLYCOPROTEIN PRECURSOR"/>
    <property type="match status" value="1"/>
</dbReference>
<dbReference type="PROSITE" id="PS50060">
    <property type="entry name" value="MAM_2"/>
    <property type="match status" value="1"/>
</dbReference>
<keyword evidence="1 3" id="KW-0732">Signal</keyword>
<dbReference type="Gene3D" id="2.60.120.200">
    <property type="match status" value="2"/>
</dbReference>
<dbReference type="InterPro" id="IPR051560">
    <property type="entry name" value="MAM_domain-containing"/>
</dbReference>
<evidence type="ECO:0000256" key="1">
    <source>
        <dbReference type="ARBA" id="ARBA00022729"/>
    </source>
</evidence>
<gene>
    <name evidence="5" type="ORF">OOZ35_05470</name>
</gene>
<dbReference type="SMART" id="SM00137">
    <property type="entry name" value="MAM"/>
    <property type="match status" value="1"/>
</dbReference>
<dbReference type="InterPro" id="IPR058515">
    <property type="entry name" value="DUF8202"/>
</dbReference>
<dbReference type="InterPro" id="IPR013783">
    <property type="entry name" value="Ig-like_fold"/>
</dbReference>
<evidence type="ECO:0000313" key="5">
    <source>
        <dbReference type="EMBL" id="MDA0176941.1"/>
    </source>
</evidence>
<reference evidence="5" key="1">
    <citation type="submission" date="2022-11" db="EMBL/GenBank/DDBJ databases">
        <title>Refractory cell wall polysaccharides provide important carbon source for microbial heterotrophs in the hadal ocean.</title>
        <authorList>
            <person name="Zhu X."/>
        </authorList>
    </citation>
    <scope>NUCLEOTIDE SEQUENCE</scope>
    <source>
        <strain evidence="5">MTRN7</strain>
    </source>
</reference>
<sequence length="1786" mass="193396">MKTFTLQSSIKQKIKNISPLVLLLFMSLFSFAQTSIVDVSVNWPNWSSENRVEIYDPSNTLIATIDNGYSGCCNDAYSTTSSLGCLPDGNNYYIIMYDTYNDGWNGAANVTITSGGTTVLTNSGASASPTGTTLYFNVSGGCASSCSAIVSTFPYNETFETGIGQWSQSATDNFDWTRNQNGTPSNNTGPNNANGGNWYMYTEATSNFNNTGDLISPCFDLTAASSANFSFYYHMYGNNMGTLNVDLSTNNGTTFPVNLFTRTGQQHTGSNAAWTQANIDLSPYIGQTITIRISGTTGGNFRSDMAIDDISLTAVTTPLPEIAVEGNGTDILNGDNSPSLADDTDYGSVNVAGGSSIHTFTIRNTGLLDLNLTDAAPYVVISGPHASDFTLTDTPTNVITSGNNTTFDITFDPSANGLRTAIVSIANNDSNENPFTFYIQGHGATPLAEGPGGVTVDLELWLKANDGAGSSNGQALTTWYDQANTNHASVPTAGQEPTYWDHPDYNVNFNPVVDFDNDYTNAPVDYTYADTSRNIMAGAAGYFSDDMYVVVIPDISVTSSTPSMDIFCADSDTSTQATDGTGIGLGRYSIRYTDEVLSYAHGTTPSGSTPVNNRGYGVAQVNTTINYDNVGIINARHNNNASPSAYELYYNNNDVVNTEVGVPQFGTVDNANYWLGRSEGYKGSLDGRIVEVITYSSRNDESPQRNRIETYLAIKYGITLGVNGISQDYVASDGNVIWDVSANSGYNYDIAGIGRDDDSDLYQKQSKSVNNGSIVAFSLTNTELTNNLNTQTFNTSNEFLVWGNNGLDTNASSTSIVVSLGPATVTTVTDVMNRIWKIVETAGDDVGTVELSVLESDLAGLPPLTGNDAYVMLVADDPAFTTNLTTVFLDPSTFNGLPTREGTHDFDGTKYFTIGIAHEEVEDRHLGFDGTDNYTNIGDKVDLAGSFTASAWVKPEGANDLGTDKTILAKNNGTVGYKLFLTNTNNVAFSVGTNATDRIDSNTQLPDNIWHHIAVTYDGTTANLYIDGVLDTTKVITSSTPNGSSLAIGAVYIDKSNIIDFFKGDIDEIRIWDSALTIDQIRYVMNQELVENSNMVNGDVLPNTVTKDEIAIVNWTNLLAYYNMNSYIGTHLNDVSGNGNRGSLTEPSEFSLEIQSAPLPYTTTANGNWVNNTTWANGNEQYIPGSASIVDPNITIDWNIVETSHDISMDNSSLPVTNNLNRTVLGLNVIANELQLNGNTATFDGNGLTVTHYLKIDGKIDLEGESQLIQTTDSDLDPTSSGILERDQQGTQDLYTYNYWASPVGISNNTTNNNNYTLPDIFMDGSNPATPTAINFITNSYDGTNGSPIGIADYWIWKYANQSGAYSDWQHIRSTGSLSPGEGYTMKGVANTSGNVSLEQNYIYQGKPNNGDITLPITIDNEYLVGNPYASSIDAHQFIMDNAPTIEAPGATTGTLYFWEHWGGGSHVLAEYQGGYATYNLSGATPAATYGTNDPLVGTGGTPSKLPGRFIPVGQGFFVKSEASGVIRFNNAQRVFEKEGSSSSIFVRNSSTNNNSVYNVDDRLKIRLGINTVNGIHRQLLVTQDPNATSGHDWGYDGETTENQMDDMYWMIENKKFIIQGTDVINENTILPIGLHVDSTGDNTFTIDALENVTDNLNIYILDNTTNLYHDIRANNFTINLPSGEYLSRFSLVFSTSSTLGIDDIQQIEDVNIYYDNNLDKIVINNPKLKELTSINMLTILGQKIIDQELKTKDYIAINPGNLSSGAYIINIKTTNGEISKKVLIE</sequence>
<organism evidence="5 6">
    <name type="scientific">Mesoflavibacter profundi</name>
    <dbReference type="NCBI Taxonomy" id="2708110"/>
    <lineage>
        <taxon>Bacteria</taxon>
        <taxon>Pseudomonadati</taxon>
        <taxon>Bacteroidota</taxon>
        <taxon>Flavobacteriia</taxon>
        <taxon>Flavobacteriales</taxon>
        <taxon>Flavobacteriaceae</taxon>
        <taxon>Mesoflavibacter</taxon>
    </lineage>
</organism>
<dbReference type="PANTHER" id="PTHR23282:SF101">
    <property type="entry name" value="MAM DOMAIN-CONTAINING PROTEIN"/>
    <property type="match status" value="1"/>
</dbReference>
<dbReference type="SMART" id="SM00560">
    <property type="entry name" value="LamGL"/>
    <property type="match status" value="1"/>
</dbReference>
<evidence type="ECO:0000259" key="4">
    <source>
        <dbReference type="PROSITE" id="PS50060"/>
    </source>
</evidence>
<dbReference type="InterPro" id="IPR017868">
    <property type="entry name" value="Filamin/ABP280_repeat-like"/>
</dbReference>